<proteinExistence type="predicted"/>
<dbReference type="Gene3D" id="3.60.21.10">
    <property type="match status" value="1"/>
</dbReference>
<dbReference type="GO" id="GO:0016020">
    <property type="term" value="C:membrane"/>
    <property type="evidence" value="ECO:0007669"/>
    <property type="project" value="GOC"/>
</dbReference>
<dbReference type="GO" id="GO:0008758">
    <property type="term" value="F:UDP-2,3-diacylglucosamine hydrolase activity"/>
    <property type="evidence" value="ECO:0007669"/>
    <property type="project" value="TreeGrafter"/>
</dbReference>
<dbReference type="InParanoid" id="A0A259TZ97"/>
<dbReference type="GO" id="GO:0009245">
    <property type="term" value="P:lipid A biosynthetic process"/>
    <property type="evidence" value="ECO:0007669"/>
    <property type="project" value="TreeGrafter"/>
</dbReference>
<dbReference type="PANTHER" id="PTHR34990:SF1">
    <property type="entry name" value="UDP-2,3-DIACYLGLUCOSAMINE HYDROLASE"/>
    <property type="match status" value="1"/>
</dbReference>
<dbReference type="InterPro" id="IPR043461">
    <property type="entry name" value="LpxH-like"/>
</dbReference>
<accession>A0A259TZ97</accession>
<name>A0A259TZ97_9BACT</name>
<dbReference type="AlphaFoldDB" id="A0A259TZ97"/>
<evidence type="ECO:0000256" key="1">
    <source>
        <dbReference type="ARBA" id="ARBA00022801"/>
    </source>
</evidence>
<evidence type="ECO:0000313" key="2">
    <source>
        <dbReference type="EMBL" id="OZC03082.1"/>
    </source>
</evidence>
<dbReference type="RefSeq" id="WP_094548027.1">
    <property type="nucleotide sequence ID" value="NZ_MQWB01000001.1"/>
</dbReference>
<dbReference type="CDD" id="cd07398">
    <property type="entry name" value="MPP_YbbF-LpxH"/>
    <property type="match status" value="1"/>
</dbReference>
<gene>
    <name evidence="2" type="ORF">BSZ36_08920</name>
</gene>
<organism evidence="2 3">
    <name type="scientific">Rubricoccus marinus</name>
    <dbReference type="NCBI Taxonomy" id="716817"/>
    <lineage>
        <taxon>Bacteria</taxon>
        <taxon>Pseudomonadati</taxon>
        <taxon>Rhodothermota</taxon>
        <taxon>Rhodothermia</taxon>
        <taxon>Rhodothermales</taxon>
        <taxon>Rubricoccaceae</taxon>
        <taxon>Rubricoccus</taxon>
    </lineage>
</organism>
<comment type="caution">
    <text evidence="2">The sequence shown here is derived from an EMBL/GenBank/DDBJ whole genome shotgun (WGS) entry which is preliminary data.</text>
</comment>
<keyword evidence="1" id="KW-0378">Hydrolase</keyword>
<sequence length="271" mass="30153">MTLFVSDAHLGRGSRDATREAERDLVAMLRAHEDKVLGGGRLVLLGDVFDQWIEYRHLAPKEGLRLLGLLADWCDRGAEVDYLVGNRDPWHVDLLEREIGVRLWRGAWAGEMDGTRAYIAHGDGLDRPSRVLSRFLHRLQPLVRHPHTARLYRMCLPGDSGYAFARWVSHRFGTDGTPDAESAQRVGDAARGLLRETDADLVVMGHSHAATLEATDHGTYLNTGYWFGARTFGRLDPVHPHDDASGPVRASLLRWTDGAAETLRAPSPALL</sequence>
<dbReference type="SUPFAM" id="SSF56300">
    <property type="entry name" value="Metallo-dependent phosphatases"/>
    <property type="match status" value="1"/>
</dbReference>
<evidence type="ECO:0008006" key="4">
    <source>
        <dbReference type="Google" id="ProtNLM"/>
    </source>
</evidence>
<reference evidence="2 3" key="1">
    <citation type="submission" date="2016-11" db="EMBL/GenBank/DDBJ databases">
        <title>Study of marine rhodopsin-containing bacteria.</title>
        <authorList>
            <person name="Yoshizawa S."/>
            <person name="Kumagai Y."/>
            <person name="Kogure K."/>
        </authorList>
    </citation>
    <scope>NUCLEOTIDE SEQUENCE [LARGE SCALE GENOMIC DNA]</scope>
    <source>
        <strain evidence="2 3">SG-29</strain>
    </source>
</reference>
<dbReference type="InterPro" id="IPR029052">
    <property type="entry name" value="Metallo-depent_PP-like"/>
</dbReference>
<dbReference type="EMBL" id="MQWB01000001">
    <property type="protein sequence ID" value="OZC03082.1"/>
    <property type="molecule type" value="Genomic_DNA"/>
</dbReference>
<dbReference type="PANTHER" id="PTHR34990">
    <property type="entry name" value="UDP-2,3-DIACYLGLUCOSAMINE HYDROLASE-RELATED"/>
    <property type="match status" value="1"/>
</dbReference>
<keyword evidence="3" id="KW-1185">Reference proteome</keyword>
<evidence type="ECO:0000313" key="3">
    <source>
        <dbReference type="Proteomes" id="UP000216446"/>
    </source>
</evidence>
<dbReference type="OrthoDB" id="9802481at2"/>
<protein>
    <recommendedName>
        <fullName evidence="4">Calcineurin-like phosphoesterase domain-containing protein</fullName>
    </recommendedName>
</protein>
<dbReference type="Proteomes" id="UP000216446">
    <property type="component" value="Unassembled WGS sequence"/>
</dbReference>